<feature type="region of interest" description="Disordered" evidence="10">
    <location>
        <begin position="332"/>
        <end position="351"/>
    </location>
</feature>
<evidence type="ECO:0000313" key="14">
    <source>
        <dbReference type="Proteomes" id="UP001162135"/>
    </source>
</evidence>
<organism evidence="13 14">
    <name type="scientific">Salinicola acroporae</name>
    <dbReference type="NCBI Taxonomy" id="1541440"/>
    <lineage>
        <taxon>Bacteria</taxon>
        <taxon>Pseudomonadati</taxon>
        <taxon>Pseudomonadota</taxon>
        <taxon>Gammaproteobacteria</taxon>
        <taxon>Oceanospirillales</taxon>
        <taxon>Halomonadaceae</taxon>
        <taxon>Salinicola</taxon>
    </lineage>
</organism>
<evidence type="ECO:0000256" key="2">
    <source>
        <dbReference type="ARBA" id="ARBA00022475"/>
    </source>
</evidence>
<dbReference type="InterPro" id="IPR033480">
    <property type="entry name" value="sCache_2"/>
</dbReference>
<keyword evidence="7 9" id="KW-0807">Transducer</keyword>
<evidence type="ECO:0000256" key="6">
    <source>
        <dbReference type="ARBA" id="ARBA00023136"/>
    </source>
</evidence>
<keyword evidence="4 11" id="KW-0812">Transmembrane</keyword>
<comment type="subcellular location">
    <subcellularLocation>
        <location evidence="1">Cell membrane</location>
        <topology evidence="1">Multi-pass membrane protein</topology>
    </subcellularLocation>
</comment>
<dbReference type="InterPro" id="IPR004090">
    <property type="entry name" value="Chemotax_Me-accpt_rcpt"/>
</dbReference>
<accession>A0ABT6I859</accession>
<keyword evidence="5 11" id="KW-1133">Transmembrane helix</keyword>
<keyword evidence="3" id="KW-0488">Methylation</keyword>
<keyword evidence="2" id="KW-1003">Cell membrane</keyword>
<evidence type="ECO:0000256" key="4">
    <source>
        <dbReference type="ARBA" id="ARBA00022692"/>
    </source>
</evidence>
<dbReference type="PANTHER" id="PTHR43531:SF14">
    <property type="entry name" value="METHYL-ACCEPTING CHEMOTAXIS PROTEIN I-RELATED"/>
    <property type="match status" value="1"/>
</dbReference>
<feature type="transmembrane region" description="Helical" evidence="11">
    <location>
        <begin position="222"/>
        <end position="240"/>
    </location>
</feature>
<sequence length="545" mass="59143">MNQATEYQAAAGGIEGEAGRSDVLLPADGTARRGVSLRRQRWIGIAVLWLILIAMLVTNALQMRSALIKEREKRMMTAVEMSVSLMAHYRQRAERGEISEAEAQAQAFDAIREIRFEGGNNYIYVFGKDLHIRAHPKREQGQDVSKATDPTGKLIFVDMIQAARANGQGFVDYRSNFARGSSAQPRVHSFVEAFKPWGVYAASGVFMGDVDVHVMAQLLRSALVSLIAGALVTIAFWFMIAQVLRRLGGEPAYTAGVVERIAGGDLGVDIALDRRYAHSLLGDIQRMRDRLRAAVGNIQASSLDVGQGAEEIAAGNQELASRTEEQAAALQQTSTSMEEMTATTRHSADNAKRARALVELTGETSQTGQRAILGAVESMQEIRHGANQITEIIGLIDNIAFQTNILALNASVEAARAGEHGRGFAVVAGEVRQLANRSATAAQDIKRLIETSNAQVATGATRVNDAKAQMQEIDGQIREIDTLFDQIANAALEQTGGIEQINDAVSQLDQTTQQNAALVEQTSSMADVLRERSVAMREAIQIFKL</sequence>
<dbReference type="PROSITE" id="PS50111">
    <property type="entry name" value="CHEMOTAXIS_TRANSDUC_2"/>
    <property type="match status" value="1"/>
</dbReference>
<dbReference type="InterPro" id="IPR051310">
    <property type="entry name" value="MCP_chemotaxis"/>
</dbReference>
<evidence type="ECO:0000256" key="8">
    <source>
        <dbReference type="ARBA" id="ARBA00029447"/>
    </source>
</evidence>
<dbReference type="Pfam" id="PF17200">
    <property type="entry name" value="sCache_2"/>
    <property type="match status" value="1"/>
</dbReference>
<dbReference type="SUPFAM" id="SSF58104">
    <property type="entry name" value="Methyl-accepting chemotaxis protein (MCP) signaling domain"/>
    <property type="match status" value="1"/>
</dbReference>
<protein>
    <submittedName>
        <fullName evidence="13">Chemotaxis protein</fullName>
    </submittedName>
</protein>
<evidence type="ECO:0000256" key="3">
    <source>
        <dbReference type="ARBA" id="ARBA00022481"/>
    </source>
</evidence>
<dbReference type="Proteomes" id="UP001162135">
    <property type="component" value="Unassembled WGS sequence"/>
</dbReference>
<reference evidence="13" key="2">
    <citation type="submission" date="2017-11" db="EMBL/GenBank/DDBJ databases">
        <authorList>
            <person name="Das S.K."/>
        </authorList>
    </citation>
    <scope>NUCLEOTIDE SEQUENCE</scope>
    <source>
        <strain evidence="13">S4-41</strain>
    </source>
</reference>
<comment type="caution">
    <text evidence="13">The sequence shown here is derived from an EMBL/GenBank/DDBJ whole genome shotgun (WGS) entry which is preliminary data.</text>
</comment>
<evidence type="ECO:0000256" key="7">
    <source>
        <dbReference type="ARBA" id="ARBA00023224"/>
    </source>
</evidence>
<dbReference type="SMART" id="SM01049">
    <property type="entry name" value="Cache_2"/>
    <property type="match status" value="1"/>
</dbReference>
<dbReference type="Gene3D" id="1.10.287.950">
    <property type="entry name" value="Methyl-accepting chemotaxis protein"/>
    <property type="match status" value="1"/>
</dbReference>
<feature type="compositionally biased region" description="Low complexity" evidence="10">
    <location>
        <begin position="333"/>
        <end position="344"/>
    </location>
</feature>
<feature type="domain" description="Methyl-accepting transducer" evidence="12">
    <location>
        <begin position="301"/>
        <end position="530"/>
    </location>
</feature>
<reference evidence="13" key="1">
    <citation type="journal article" date="2015" name="Antonie Van Leeuwenhoek">
        <title>Comparative 16S rRNA signatures and multilocus sequence analysis for the genus Salinicola and description of Salinicola acroporae sp. nov., isolated from coral Acropora digitifera.</title>
        <authorList>
            <person name="Lepcha R.T."/>
            <person name="Poddar A."/>
            <person name="Schumann P."/>
            <person name="Das S.K."/>
        </authorList>
    </citation>
    <scope>NUCLEOTIDE SEQUENCE</scope>
    <source>
        <strain evidence="13">S4-41</strain>
    </source>
</reference>
<dbReference type="EMBL" id="PGFS01000001">
    <property type="protein sequence ID" value="MDH4573904.1"/>
    <property type="molecule type" value="Genomic_DNA"/>
</dbReference>
<proteinExistence type="inferred from homology"/>
<evidence type="ECO:0000256" key="10">
    <source>
        <dbReference type="SAM" id="MobiDB-lite"/>
    </source>
</evidence>
<dbReference type="PANTHER" id="PTHR43531">
    <property type="entry name" value="PROTEIN ICFG"/>
    <property type="match status" value="1"/>
</dbReference>
<comment type="similarity">
    <text evidence="8">Belongs to the methyl-accepting chemotaxis (MCP) protein family.</text>
</comment>
<evidence type="ECO:0000256" key="11">
    <source>
        <dbReference type="SAM" id="Phobius"/>
    </source>
</evidence>
<name>A0ABT6I859_9GAMM</name>
<dbReference type="SMART" id="SM00283">
    <property type="entry name" value="MA"/>
    <property type="match status" value="1"/>
</dbReference>
<evidence type="ECO:0000259" key="12">
    <source>
        <dbReference type="PROSITE" id="PS50111"/>
    </source>
</evidence>
<keyword evidence="14" id="KW-1185">Reference proteome</keyword>
<evidence type="ECO:0000256" key="1">
    <source>
        <dbReference type="ARBA" id="ARBA00004651"/>
    </source>
</evidence>
<dbReference type="Pfam" id="PF00015">
    <property type="entry name" value="MCPsignal"/>
    <property type="match status" value="1"/>
</dbReference>
<gene>
    <name evidence="13" type="ORF">CUR86_16740</name>
</gene>
<evidence type="ECO:0000256" key="5">
    <source>
        <dbReference type="ARBA" id="ARBA00022989"/>
    </source>
</evidence>
<dbReference type="InterPro" id="IPR004089">
    <property type="entry name" value="MCPsignal_dom"/>
</dbReference>
<dbReference type="PRINTS" id="PR00260">
    <property type="entry name" value="CHEMTRNSDUCR"/>
</dbReference>
<evidence type="ECO:0000256" key="9">
    <source>
        <dbReference type="PROSITE-ProRule" id="PRU00284"/>
    </source>
</evidence>
<evidence type="ECO:0000313" key="13">
    <source>
        <dbReference type="EMBL" id="MDH4573904.1"/>
    </source>
</evidence>
<dbReference type="CDD" id="cd11386">
    <property type="entry name" value="MCP_signal"/>
    <property type="match status" value="1"/>
</dbReference>
<feature type="transmembrane region" description="Helical" evidence="11">
    <location>
        <begin position="42"/>
        <end position="61"/>
    </location>
</feature>
<dbReference type="RefSeq" id="WP_110717476.1">
    <property type="nucleotide sequence ID" value="NZ_PGFS01000001.1"/>
</dbReference>
<dbReference type="Gene3D" id="3.30.450.20">
    <property type="entry name" value="PAS domain"/>
    <property type="match status" value="1"/>
</dbReference>
<keyword evidence="6 11" id="KW-0472">Membrane</keyword>